<dbReference type="EMBL" id="RZUL01000002">
    <property type="protein sequence ID" value="RVT42476.1"/>
    <property type="molecule type" value="Genomic_DNA"/>
</dbReference>
<evidence type="ECO:0000313" key="5">
    <source>
        <dbReference type="Proteomes" id="UP000282977"/>
    </source>
</evidence>
<accession>A0A437JAD1</accession>
<evidence type="ECO:0000256" key="2">
    <source>
        <dbReference type="ARBA" id="ARBA00022737"/>
    </source>
</evidence>
<dbReference type="OrthoDB" id="9761808at2"/>
<dbReference type="InterPro" id="IPR035490">
    <property type="entry name" value="GlmS/FrlB_SIS"/>
</dbReference>
<dbReference type="CDD" id="cd05008">
    <property type="entry name" value="SIS_GlmS_GlmD_1"/>
    <property type="match status" value="1"/>
</dbReference>
<dbReference type="CDD" id="cd05009">
    <property type="entry name" value="SIS_GlmS_GlmD_2"/>
    <property type="match status" value="1"/>
</dbReference>
<dbReference type="SUPFAM" id="SSF53697">
    <property type="entry name" value="SIS domain"/>
    <property type="match status" value="1"/>
</dbReference>
<evidence type="ECO:0000313" key="4">
    <source>
        <dbReference type="EMBL" id="RVT42476.1"/>
    </source>
</evidence>
<evidence type="ECO:0000256" key="1">
    <source>
        <dbReference type="ARBA" id="ARBA00022576"/>
    </source>
</evidence>
<dbReference type="InterPro" id="IPR035466">
    <property type="entry name" value="GlmS/AgaS_SIS"/>
</dbReference>
<gene>
    <name evidence="4" type="ORF">ENE74_08990</name>
</gene>
<dbReference type="PANTHER" id="PTHR10937:SF8">
    <property type="entry name" value="AMINOTRANSFERASE-RELATED"/>
    <property type="match status" value="1"/>
</dbReference>
<dbReference type="InterPro" id="IPR046348">
    <property type="entry name" value="SIS_dom_sf"/>
</dbReference>
<dbReference type="Proteomes" id="UP000282977">
    <property type="component" value="Unassembled WGS sequence"/>
</dbReference>
<organism evidence="4 5">
    <name type="scientific">Sphingobium algorifonticola</name>
    <dbReference type="NCBI Taxonomy" id="2008318"/>
    <lineage>
        <taxon>Bacteria</taxon>
        <taxon>Pseudomonadati</taxon>
        <taxon>Pseudomonadota</taxon>
        <taxon>Alphaproteobacteria</taxon>
        <taxon>Sphingomonadales</taxon>
        <taxon>Sphingomonadaceae</taxon>
        <taxon>Sphingobium</taxon>
    </lineage>
</organism>
<dbReference type="InterPro" id="IPR001347">
    <property type="entry name" value="SIS_dom"/>
</dbReference>
<dbReference type="GO" id="GO:0097367">
    <property type="term" value="F:carbohydrate derivative binding"/>
    <property type="evidence" value="ECO:0007669"/>
    <property type="project" value="InterPro"/>
</dbReference>
<dbReference type="Pfam" id="PF01380">
    <property type="entry name" value="SIS"/>
    <property type="match status" value="2"/>
</dbReference>
<comment type="caution">
    <text evidence="4">The sequence shown here is derived from an EMBL/GenBank/DDBJ whole genome shotgun (WGS) entry which is preliminary data.</text>
</comment>
<keyword evidence="1" id="KW-0032">Aminotransferase</keyword>
<feature type="domain" description="SIS" evidence="3">
    <location>
        <begin position="26"/>
        <end position="169"/>
    </location>
</feature>
<dbReference type="GO" id="GO:1901135">
    <property type="term" value="P:carbohydrate derivative metabolic process"/>
    <property type="evidence" value="ECO:0007669"/>
    <property type="project" value="InterPro"/>
</dbReference>
<reference evidence="4 5" key="1">
    <citation type="submission" date="2019-01" db="EMBL/GenBank/DDBJ databases">
        <authorList>
            <person name="Chen W.-M."/>
        </authorList>
    </citation>
    <scope>NUCLEOTIDE SEQUENCE [LARGE SCALE GENOMIC DNA]</scope>
    <source>
        <strain evidence="4 5">TLA-22</strain>
    </source>
</reference>
<dbReference type="GO" id="GO:0008483">
    <property type="term" value="F:transaminase activity"/>
    <property type="evidence" value="ECO:0007669"/>
    <property type="project" value="UniProtKB-KW"/>
</dbReference>
<keyword evidence="1" id="KW-0808">Transferase</keyword>
<feature type="domain" description="SIS" evidence="3">
    <location>
        <begin position="191"/>
        <end position="327"/>
    </location>
</feature>
<dbReference type="PROSITE" id="PS51464">
    <property type="entry name" value="SIS"/>
    <property type="match status" value="2"/>
</dbReference>
<evidence type="ECO:0000259" key="3">
    <source>
        <dbReference type="PROSITE" id="PS51464"/>
    </source>
</evidence>
<sequence>MFAEAQDASAAVARQASNLASSLSALAEQLRTLAPGIIFTCARGSSDHAASYAKFLFETCLGIPTVSQAPSISSIYKATLAHVARAPFLVISQSGRSPDLLLSAEAARDAGALVIALVNDVQSPLAHIAHVVIPIDAGPEKSVAATKSYICTLSAIARLVAEWANDRTMKQAVDMLPDRLAQAWNLDWSGAIAPLSRPDGLFVLGRGPTLAIAQEAALKFKETCGLHAEAFSIAEVAHGPMALVGPDFPVLIFPPSDSGAAGLDGLMATLARQQAPLLIAGQGHGAAASLPVIPDMHPNVAPIALIQSCYRMVNALSLSRGLDPDRPPLLNKVTQTR</sequence>
<dbReference type="Gene3D" id="3.40.50.10490">
    <property type="entry name" value="Glucose-6-phosphate isomerase like protein, domain 1"/>
    <property type="match status" value="2"/>
</dbReference>
<protein>
    <submittedName>
        <fullName evidence="4">SIS domain-containing protein</fullName>
    </submittedName>
</protein>
<dbReference type="AlphaFoldDB" id="A0A437JAD1"/>
<keyword evidence="5" id="KW-1185">Reference proteome</keyword>
<keyword evidence="2" id="KW-0677">Repeat</keyword>
<proteinExistence type="predicted"/>
<name>A0A437JAD1_9SPHN</name>
<dbReference type="PANTHER" id="PTHR10937">
    <property type="entry name" value="GLUCOSAMINE--FRUCTOSE-6-PHOSPHATE AMINOTRANSFERASE, ISOMERIZING"/>
    <property type="match status" value="1"/>
</dbReference>